<comment type="caution">
    <text evidence="4">The sequence shown here is derived from an EMBL/GenBank/DDBJ whole genome shotgun (WGS) entry which is preliminary data.</text>
</comment>
<gene>
    <name evidence="4" type="ORF">C6Y45_07045</name>
</gene>
<feature type="domain" description="Prepilin type IV endopeptidase peptidase" evidence="3">
    <location>
        <begin position="8"/>
        <end position="110"/>
    </location>
</feature>
<dbReference type="InterPro" id="IPR000045">
    <property type="entry name" value="Prepilin_IV_endopep_pep"/>
</dbReference>
<name>A0A2T4U6X8_9BACI</name>
<feature type="transmembrane region" description="Helical" evidence="2">
    <location>
        <begin position="148"/>
        <end position="166"/>
    </location>
</feature>
<evidence type="ECO:0000313" key="4">
    <source>
        <dbReference type="EMBL" id="PTL39144.1"/>
    </source>
</evidence>
<feature type="transmembrane region" description="Helical" evidence="2">
    <location>
        <begin position="51"/>
        <end position="71"/>
    </location>
</feature>
<proteinExistence type="inferred from homology"/>
<dbReference type="AlphaFoldDB" id="A0A2T4U6X8"/>
<keyword evidence="5" id="KW-1185">Reference proteome</keyword>
<feature type="transmembrane region" description="Helical" evidence="2">
    <location>
        <begin position="91"/>
        <end position="114"/>
    </location>
</feature>
<evidence type="ECO:0000259" key="3">
    <source>
        <dbReference type="Pfam" id="PF01478"/>
    </source>
</evidence>
<protein>
    <submittedName>
        <fullName evidence="4">Prepilin peptidase</fullName>
    </submittedName>
</protein>
<dbReference type="OrthoDB" id="5508079at2"/>
<dbReference type="GO" id="GO:0004190">
    <property type="term" value="F:aspartic-type endopeptidase activity"/>
    <property type="evidence" value="ECO:0007669"/>
    <property type="project" value="InterPro"/>
</dbReference>
<dbReference type="PANTHER" id="PTHR30487">
    <property type="entry name" value="TYPE 4 PREPILIN-LIKE PROTEINS LEADER PEPTIDE-PROCESSING ENZYME"/>
    <property type="match status" value="1"/>
</dbReference>
<evidence type="ECO:0000313" key="5">
    <source>
        <dbReference type="Proteomes" id="UP000240509"/>
    </source>
</evidence>
<evidence type="ECO:0000256" key="2">
    <source>
        <dbReference type="SAM" id="Phobius"/>
    </source>
</evidence>
<keyword evidence="2" id="KW-0812">Transmembrane</keyword>
<dbReference type="GO" id="GO:0006465">
    <property type="term" value="P:signal peptide processing"/>
    <property type="evidence" value="ECO:0007669"/>
    <property type="project" value="TreeGrafter"/>
</dbReference>
<keyword evidence="2" id="KW-0472">Membrane</keyword>
<dbReference type="Pfam" id="PF01478">
    <property type="entry name" value="Peptidase_A24"/>
    <property type="match status" value="1"/>
</dbReference>
<dbReference type="PANTHER" id="PTHR30487:SF0">
    <property type="entry name" value="PREPILIN LEADER PEPTIDASE_N-METHYLTRANSFERASE-RELATED"/>
    <property type="match status" value="1"/>
</dbReference>
<feature type="transmembrane region" description="Helical" evidence="2">
    <location>
        <begin position="26"/>
        <end position="44"/>
    </location>
</feature>
<dbReference type="Gene3D" id="1.20.120.1220">
    <property type="match status" value="1"/>
</dbReference>
<dbReference type="RefSeq" id="WP_107584531.1">
    <property type="nucleotide sequence ID" value="NZ_PZJJ01000009.1"/>
</dbReference>
<accession>A0A2T4U6X8</accession>
<dbReference type="EMBL" id="PZJJ01000009">
    <property type="protein sequence ID" value="PTL39144.1"/>
    <property type="molecule type" value="Genomic_DNA"/>
</dbReference>
<keyword evidence="2" id="KW-1133">Transmembrane helix</keyword>
<dbReference type="GO" id="GO:0005886">
    <property type="term" value="C:plasma membrane"/>
    <property type="evidence" value="ECO:0007669"/>
    <property type="project" value="TreeGrafter"/>
</dbReference>
<organism evidence="4 5">
    <name type="scientific">Alkalicoccus saliphilus</name>
    <dbReference type="NCBI Taxonomy" id="200989"/>
    <lineage>
        <taxon>Bacteria</taxon>
        <taxon>Bacillati</taxon>
        <taxon>Bacillota</taxon>
        <taxon>Bacilli</taxon>
        <taxon>Bacillales</taxon>
        <taxon>Bacillaceae</taxon>
        <taxon>Alkalicoccus</taxon>
    </lineage>
</organism>
<sequence length="169" mass="17636">MPLFILAILTLLLAVSLITDIASRRILNIVTFPAIAAGFLYHTVTSGIDGFLFSGAGFLVGFGVLLIPFMLGGMGAGDVKLMAAVGALTGMSFTLAAFVLAAFIGGFLALFMVLKRHGVFSSFKTAIYALPFMKGSFQEMRQTAKSTTMPYGVAIVLGTVSAYAGGFGL</sequence>
<dbReference type="Proteomes" id="UP000240509">
    <property type="component" value="Unassembled WGS sequence"/>
</dbReference>
<comment type="similarity">
    <text evidence="1">Belongs to the peptidase A24 family.</text>
</comment>
<dbReference type="InterPro" id="IPR050882">
    <property type="entry name" value="Prepilin_peptidase/N-MTase"/>
</dbReference>
<evidence type="ECO:0000256" key="1">
    <source>
        <dbReference type="ARBA" id="ARBA00005801"/>
    </source>
</evidence>
<reference evidence="4 5" key="1">
    <citation type="submission" date="2018-03" db="EMBL/GenBank/DDBJ databases">
        <title>Alkalicoccus saliphilus sp. nov., isolated from a mineral pool.</title>
        <authorList>
            <person name="Zhao B."/>
        </authorList>
    </citation>
    <scope>NUCLEOTIDE SEQUENCE [LARGE SCALE GENOMIC DNA]</scope>
    <source>
        <strain evidence="4 5">6AG</strain>
    </source>
</reference>